<evidence type="ECO:0000313" key="2">
    <source>
        <dbReference type="Proteomes" id="UP001292182"/>
    </source>
</evidence>
<dbReference type="EMBL" id="JAOBTW010000025">
    <property type="protein sequence ID" value="MDZ7283828.1"/>
    <property type="molecule type" value="Genomic_DNA"/>
</dbReference>
<comment type="caution">
    <text evidence="1">The sequence shown here is derived from an EMBL/GenBank/DDBJ whole genome shotgun (WGS) entry which is preliminary data.</text>
</comment>
<dbReference type="Proteomes" id="UP001292182">
    <property type="component" value="Unassembled WGS sequence"/>
</dbReference>
<evidence type="ECO:0000313" key="1">
    <source>
        <dbReference type="EMBL" id="MDZ7283828.1"/>
    </source>
</evidence>
<protein>
    <submittedName>
        <fullName evidence="1">Uncharacterized protein</fullName>
    </submittedName>
</protein>
<proteinExistence type="predicted"/>
<sequence>MVITLAGRVTPVSATGDNPHVCSFVRKAEIGPILSVPIRVVDGHINVTVKVNGNALAKLA</sequence>
<reference evidence="2" key="1">
    <citation type="submission" date="2023-07" db="EMBL/GenBank/DDBJ databases">
        <title>Whole genome sequence analysis of rice epiphytic Sphingomonas sanguinis OsEp_Plm_15B2.</title>
        <authorList>
            <person name="Sahu K.P."/>
            <person name="Asharani P."/>
            <person name="Reddy B."/>
            <person name="Kumar A."/>
        </authorList>
    </citation>
    <scope>NUCLEOTIDE SEQUENCE [LARGE SCALE GENOMIC DNA]</scope>
    <source>
        <strain evidence="2">OsEp_Plm_15B2</strain>
    </source>
</reference>
<organism evidence="1 2">
    <name type="scientific">Sphingomonas sanguinis</name>
    <dbReference type="NCBI Taxonomy" id="33051"/>
    <lineage>
        <taxon>Bacteria</taxon>
        <taxon>Pseudomonadati</taxon>
        <taxon>Pseudomonadota</taxon>
        <taxon>Alphaproteobacteria</taxon>
        <taxon>Sphingomonadales</taxon>
        <taxon>Sphingomonadaceae</taxon>
        <taxon>Sphingomonas</taxon>
    </lineage>
</organism>
<gene>
    <name evidence="1" type="ORF">N4G62_17505</name>
</gene>
<keyword evidence="2" id="KW-1185">Reference proteome</keyword>
<accession>A0ABU5LV69</accession>
<name>A0ABU5LV69_9SPHN</name>